<keyword evidence="1" id="KW-0472">Membrane</keyword>
<evidence type="ECO:0000313" key="3">
    <source>
        <dbReference type="EMBL" id="AIA55694.1"/>
    </source>
</evidence>
<dbReference type="InterPro" id="IPR036526">
    <property type="entry name" value="C-N_Hydrolase_sf"/>
</dbReference>
<feature type="domain" description="CN hydrolase" evidence="2">
    <location>
        <begin position="189"/>
        <end position="392"/>
    </location>
</feature>
<feature type="transmembrane region" description="Helical" evidence="1">
    <location>
        <begin position="86"/>
        <end position="104"/>
    </location>
</feature>
<accession>A0A059ZS67</accession>
<dbReference type="Gene3D" id="3.60.110.10">
    <property type="entry name" value="Carbon-nitrogen hydrolase"/>
    <property type="match status" value="1"/>
</dbReference>
<dbReference type="HOGENOM" id="CLU_042375_0_0_6"/>
<feature type="transmembrane region" description="Helical" evidence="1">
    <location>
        <begin position="163"/>
        <end position="180"/>
    </location>
</feature>
<organism evidence="3 4">
    <name type="scientific">Acidithiobacillus caldus (strain ATCC 51756 / DSM 8584 / KU)</name>
    <dbReference type="NCBI Taxonomy" id="637389"/>
    <lineage>
        <taxon>Bacteria</taxon>
        <taxon>Pseudomonadati</taxon>
        <taxon>Pseudomonadota</taxon>
        <taxon>Acidithiobacillia</taxon>
        <taxon>Acidithiobacillales</taxon>
        <taxon>Acidithiobacillaceae</taxon>
        <taxon>Acidithiobacillus</taxon>
    </lineage>
</organism>
<dbReference type="eggNOG" id="COG0388">
    <property type="taxonomic scope" value="Bacteria"/>
</dbReference>
<feature type="transmembrane region" description="Helical" evidence="1">
    <location>
        <begin position="136"/>
        <end position="157"/>
    </location>
</feature>
<evidence type="ECO:0000313" key="4">
    <source>
        <dbReference type="Proteomes" id="UP000005522"/>
    </source>
</evidence>
<gene>
    <name evidence="3" type="ORF">Acaty_c1835</name>
</gene>
<evidence type="ECO:0000259" key="2">
    <source>
        <dbReference type="PROSITE" id="PS50263"/>
    </source>
</evidence>
<keyword evidence="1" id="KW-1133">Transmembrane helix</keyword>
<feature type="transmembrane region" description="Helical" evidence="1">
    <location>
        <begin position="52"/>
        <end position="74"/>
    </location>
</feature>
<proteinExistence type="predicted"/>
<dbReference type="RefSeq" id="WP_004872904.1">
    <property type="nucleotide sequence ID" value="NZ_CP005986.1"/>
</dbReference>
<reference evidence="3 4" key="1">
    <citation type="journal article" date="2009" name="J. Bacteriol.">
        <title>Draft genome sequence of the extremely acidophilic bacterium Acidithiobacillus caldus ATCC 51756 reveals metabolic versatility in the genus Acidithiobacillus.</title>
        <authorList>
            <person name="Valdes J."/>
            <person name="Quatrini R."/>
            <person name="Hallberg K."/>
            <person name="Dopson M."/>
            <person name="Valenzuela P.D."/>
            <person name="Holmes D.S."/>
        </authorList>
    </citation>
    <scope>NUCLEOTIDE SEQUENCE [LARGE SCALE GENOMIC DNA]</scope>
    <source>
        <strain evidence="4">ATCC 51756 / DSM 8584 / KU</strain>
    </source>
</reference>
<dbReference type="SUPFAM" id="SSF56317">
    <property type="entry name" value="Carbon-nitrogen hydrolase"/>
    <property type="match status" value="1"/>
</dbReference>
<sequence length="392" mass="43158">MLAEHRDAFLKVLGSMAVAAALGASWMLPLHWVGPALSIVLVWLVRIQGKTWMRFAVALSYYAAGSIGLVRGVAVFFGSHAPIWEGAALWLGSATALAMGWTVADRPWKAALVLLFDALVPPMAFFDWMSPLASAGFFFPGSGVWGIGLLLAVVIGLGRRLDWLALALLTLLLGFNLLWFRPGMVPAGWRGIDLDMGPAVPNVQANLARHRRILEETLAKGRGARVLLLPETLETDWAGNAWAIQQAVPRGQIWLMGLSVPRQVGLLTDSIVAFQKGKAPEVLFDSAFPVPVSMWHPWSRGTGYVDSQNVGYRAAWWEPVRKIDGVRAWASICYDQLLPFVWMEALIQQPQVVLLTNNEWWAQGTGIPLVQRNTAWAWGRLLGAPEIEAENR</sequence>
<feature type="transmembrane region" description="Helical" evidence="1">
    <location>
        <begin position="12"/>
        <end position="32"/>
    </location>
</feature>
<keyword evidence="1" id="KW-0812">Transmembrane</keyword>
<evidence type="ECO:0000256" key="1">
    <source>
        <dbReference type="SAM" id="Phobius"/>
    </source>
</evidence>
<name>A0A059ZS67_ACICK</name>
<dbReference type="KEGG" id="acz:Acaty_c1835"/>
<dbReference type="EMBL" id="CP005986">
    <property type="protein sequence ID" value="AIA55694.1"/>
    <property type="molecule type" value="Genomic_DNA"/>
</dbReference>
<dbReference type="InterPro" id="IPR003010">
    <property type="entry name" value="C-N_Hydrolase"/>
</dbReference>
<feature type="transmembrane region" description="Helical" evidence="1">
    <location>
        <begin position="110"/>
        <end position="129"/>
    </location>
</feature>
<dbReference type="AlphaFoldDB" id="A0A059ZS67"/>
<dbReference type="Proteomes" id="UP000005522">
    <property type="component" value="Chromosome"/>
</dbReference>
<protein>
    <submittedName>
        <fullName evidence="3">Conjugal transfer protein traB</fullName>
    </submittedName>
</protein>
<dbReference type="PROSITE" id="PS50263">
    <property type="entry name" value="CN_HYDROLASE"/>
    <property type="match status" value="1"/>
</dbReference>